<dbReference type="GO" id="GO:0005829">
    <property type="term" value="C:cytosol"/>
    <property type="evidence" value="ECO:0007669"/>
    <property type="project" value="TreeGrafter"/>
</dbReference>
<dbReference type="InterPro" id="IPR010920">
    <property type="entry name" value="LSM_dom_sf"/>
</dbReference>
<dbReference type="SUPFAM" id="SSF50182">
    <property type="entry name" value="Sm-like ribonucleoproteins"/>
    <property type="match status" value="1"/>
</dbReference>
<dbReference type="GO" id="GO:0045974">
    <property type="term" value="P:regulation of translation, ncRNA-mediated"/>
    <property type="evidence" value="ECO:0007669"/>
    <property type="project" value="TreeGrafter"/>
</dbReference>
<dbReference type="CDD" id="cd01716">
    <property type="entry name" value="Hfq"/>
    <property type="match status" value="1"/>
</dbReference>
<protein>
    <recommendedName>
        <fullName evidence="3">RNA-binding protein Hfq</fullName>
    </recommendedName>
</protein>
<dbReference type="GO" id="GO:0003723">
    <property type="term" value="F:RNA binding"/>
    <property type="evidence" value="ECO:0007669"/>
    <property type="project" value="UniProtKB-UniRule"/>
</dbReference>
<evidence type="ECO:0000256" key="1">
    <source>
        <dbReference type="ARBA" id="ARBA00022884"/>
    </source>
</evidence>
<dbReference type="PANTHER" id="PTHR34772:SF1">
    <property type="entry name" value="RNA-BINDING PROTEIN HFQ"/>
    <property type="match status" value="1"/>
</dbReference>
<keyword evidence="2 3" id="KW-0346">Stress response</keyword>
<feature type="domain" description="Sm" evidence="4">
    <location>
        <begin position="21"/>
        <end position="77"/>
    </location>
</feature>
<evidence type="ECO:0000256" key="3">
    <source>
        <dbReference type="HAMAP-Rule" id="MF_00436"/>
    </source>
</evidence>
<keyword evidence="1 3" id="KW-0694">RNA-binding</keyword>
<dbReference type="EMBL" id="MOOK01000172">
    <property type="protein sequence ID" value="OUB46727.1"/>
    <property type="molecule type" value="Genomic_DNA"/>
</dbReference>
<dbReference type="HAMAP" id="MF_00436">
    <property type="entry name" value="Hfq"/>
    <property type="match status" value="1"/>
</dbReference>
<reference evidence="5 6" key="1">
    <citation type="submission" date="2016-10" db="EMBL/GenBank/DDBJ databases">
        <title>Comparative genomics of Bacillus thuringiensis reveals a path to pathogens against multiple invertebrate hosts.</title>
        <authorList>
            <person name="Zheng J."/>
            <person name="Gao Q."/>
            <person name="Liu H."/>
            <person name="Peng D."/>
            <person name="Ruan L."/>
            <person name="Sun M."/>
        </authorList>
    </citation>
    <scope>NUCLEOTIDE SEQUENCE [LARGE SCALE GENOMIC DNA]</scope>
    <source>
        <strain evidence="5">BGSC 4AU1</strain>
    </source>
</reference>
<evidence type="ECO:0000313" key="6">
    <source>
        <dbReference type="Proteomes" id="UP000194816"/>
    </source>
</evidence>
<comment type="similarity">
    <text evidence="3">Belongs to the Hfq family.</text>
</comment>
<evidence type="ECO:0000256" key="2">
    <source>
        <dbReference type="ARBA" id="ARBA00023016"/>
    </source>
</evidence>
<dbReference type="AlphaFoldDB" id="A0A9X6LJP2"/>
<dbReference type="GO" id="GO:0043487">
    <property type="term" value="P:regulation of RNA stability"/>
    <property type="evidence" value="ECO:0007669"/>
    <property type="project" value="TreeGrafter"/>
</dbReference>
<sequence>MERKLHALQKERPKAMVSLQERLLQEAMQEKKNVTLILLKGLHIKGTIQGYDVYSILIEAEGKQQFVYKHAISTIRF</sequence>
<dbReference type="PANTHER" id="PTHR34772">
    <property type="entry name" value="RNA-BINDING PROTEIN HFQ"/>
    <property type="match status" value="1"/>
</dbReference>
<dbReference type="Proteomes" id="UP000194816">
    <property type="component" value="Unassembled WGS sequence"/>
</dbReference>
<comment type="function">
    <text evidence="3">RNA chaperone that binds small regulatory RNA (sRNAs) and mRNAs to facilitate mRNA translational regulation in response to envelope stress, environmental stress and changes in metabolite concentrations. Also binds with high specificity to tRNAs.</text>
</comment>
<accession>A0A9X6LJP2</accession>
<dbReference type="PROSITE" id="PS52002">
    <property type="entry name" value="SM"/>
    <property type="match status" value="1"/>
</dbReference>
<dbReference type="NCBIfam" id="TIGR02383">
    <property type="entry name" value="Hfq"/>
    <property type="match status" value="1"/>
</dbReference>
<evidence type="ECO:0000259" key="4">
    <source>
        <dbReference type="PROSITE" id="PS52002"/>
    </source>
</evidence>
<dbReference type="GO" id="GO:0006355">
    <property type="term" value="P:regulation of DNA-templated transcription"/>
    <property type="evidence" value="ECO:0007669"/>
    <property type="project" value="InterPro"/>
</dbReference>
<comment type="caution">
    <text evidence="5">The sequence shown here is derived from an EMBL/GenBank/DDBJ whole genome shotgun (WGS) entry which is preliminary data.</text>
</comment>
<proteinExistence type="inferred from homology"/>
<organism evidence="5 6">
    <name type="scientific">Bacillus thuringiensis subsp. higo</name>
    <dbReference type="NCBI Taxonomy" id="132266"/>
    <lineage>
        <taxon>Bacteria</taxon>
        <taxon>Bacillati</taxon>
        <taxon>Bacillota</taxon>
        <taxon>Bacilli</taxon>
        <taxon>Bacillales</taxon>
        <taxon>Bacillaceae</taxon>
        <taxon>Bacillus</taxon>
        <taxon>Bacillus cereus group</taxon>
    </lineage>
</organism>
<gene>
    <name evidence="3" type="primary">hfq</name>
    <name evidence="5" type="ORF">BK716_20945</name>
</gene>
<evidence type="ECO:0000313" key="5">
    <source>
        <dbReference type="EMBL" id="OUB46727.1"/>
    </source>
</evidence>
<name>A0A9X6LJP2_BACUH</name>
<dbReference type="RefSeq" id="WP_088115168.1">
    <property type="nucleotide sequence ID" value="NZ_MOOK01000172.1"/>
</dbReference>
<dbReference type="InterPro" id="IPR005001">
    <property type="entry name" value="Hfq"/>
</dbReference>
<dbReference type="Pfam" id="PF17209">
    <property type="entry name" value="Hfq"/>
    <property type="match status" value="1"/>
</dbReference>
<dbReference type="InterPro" id="IPR047575">
    <property type="entry name" value="Sm"/>
</dbReference>
<dbReference type="Gene3D" id="2.30.30.100">
    <property type="match status" value="1"/>
</dbReference>
<comment type="subunit">
    <text evidence="3">Homohexamer.</text>
</comment>